<dbReference type="GO" id="GO:0005975">
    <property type="term" value="P:carbohydrate metabolic process"/>
    <property type="evidence" value="ECO:0007669"/>
    <property type="project" value="TreeGrafter"/>
</dbReference>
<keyword evidence="2 3" id="KW-0808">Transferase</keyword>
<evidence type="ECO:0000256" key="2">
    <source>
        <dbReference type="ARBA" id="ARBA00022679"/>
    </source>
</evidence>
<evidence type="ECO:0000256" key="1">
    <source>
        <dbReference type="ARBA" id="ARBA00010566"/>
    </source>
</evidence>
<dbReference type="Gene3D" id="1.10.580.10">
    <property type="entry name" value="Citrate Synthase, domain 1"/>
    <property type="match status" value="1"/>
</dbReference>
<protein>
    <recommendedName>
        <fullName evidence="3">Citrate synthase</fullName>
    </recommendedName>
</protein>
<dbReference type="InterPro" id="IPR002020">
    <property type="entry name" value="Citrate_synthase"/>
</dbReference>
<dbReference type="InterPro" id="IPR036969">
    <property type="entry name" value="Citrate_synthase_sf"/>
</dbReference>
<organism evidence="4">
    <name type="scientific">Leptomonas pyrrhocoris</name>
    <name type="common">Firebug parasite</name>
    <dbReference type="NCBI Taxonomy" id="157538"/>
    <lineage>
        <taxon>Eukaryota</taxon>
        <taxon>Discoba</taxon>
        <taxon>Euglenozoa</taxon>
        <taxon>Kinetoplastea</taxon>
        <taxon>Metakinetoplastina</taxon>
        <taxon>Trypanosomatida</taxon>
        <taxon>Trypanosomatidae</taxon>
        <taxon>Leishmaniinae</taxon>
        <taxon>Leptomonas</taxon>
    </lineage>
</organism>
<proteinExistence type="inferred from homology"/>
<dbReference type="PANTHER" id="PTHR11739">
    <property type="entry name" value="CITRATE SYNTHASE"/>
    <property type="match status" value="1"/>
</dbReference>
<dbReference type="VEuPathDB" id="TriTrypDB:LpyrH10_13_0950"/>
<dbReference type="Gene3D" id="1.10.230.10">
    <property type="entry name" value="Cytochrome P450-Terp, domain 2"/>
    <property type="match status" value="1"/>
</dbReference>
<dbReference type="FunFam" id="1.10.230.10:FF:000001">
    <property type="entry name" value="Citrate synthase"/>
    <property type="match status" value="1"/>
</dbReference>
<dbReference type="GO" id="GO:0005759">
    <property type="term" value="C:mitochondrial matrix"/>
    <property type="evidence" value="ECO:0007669"/>
    <property type="project" value="TreeGrafter"/>
</dbReference>
<sequence>MKRRYCLLPCANLPFTVILCRSHPSLFTPSLTSLFLTSSCLAFCACCPPPLSSTLWFPPHSHVKPSRRAHRITAELTLTLYTLYPPHTHTPALAIALALTHLPLSPLHATVPSPLIPTMRAARCSTICGVAGLRMASSVVDEMKDQMLKRNKEDAPKIADLKKKHGHEKLSDATIEAAYGGMRGITGLVYESSLLDAMDGIRFRGRTIPECQKVLPKAPGGSEPLPEAMFWLLMTGEVPTAEQAKALNTELHRRADAEAIGAAQRAIAALPKNAHPMTAFSVGVMALQTYSKFAEAYATGKSNKKTYWEYALDDALDLVARTPSVAAMIYNRATTGATEVAAASNSDLDWAANFSNMLGFKDQEFWDCMRLYLSIHVDHEGGNVSAHTTTLVASALSDPYLAFSAGLNGLAGPLHGLANQEVLKYLFSMQDRVKADGVNVSDEAALEKALTKYTWELLKAGHVVPGYGHAVLRKTDPRYMCQRDFCLRHHFEDDLFKLVNTIYKIMPDILTEHGKTKNPYPNVDAHSGVLLQHYGLKEQDYYTVLFGLSRQMGVMSGVVWDRIQGRPLERPKSTTTEALAKKYLNTSL</sequence>
<accession>X2C3G1</accession>
<dbReference type="CDD" id="cd06103">
    <property type="entry name" value="ScCS-like"/>
    <property type="match status" value="1"/>
</dbReference>
<name>X2C3G1_LEPPY</name>
<dbReference type="PROSITE" id="PS00480">
    <property type="entry name" value="CITRATE_SYNTHASE"/>
    <property type="match status" value="1"/>
</dbReference>
<dbReference type="InterPro" id="IPR016143">
    <property type="entry name" value="Citrate_synth-like_sm_a-sub"/>
</dbReference>
<dbReference type="GO" id="GO:0046912">
    <property type="term" value="F:acyltransferase activity, acyl groups converted into alkyl on transfer"/>
    <property type="evidence" value="ECO:0007669"/>
    <property type="project" value="InterPro"/>
</dbReference>
<reference evidence="4" key="1">
    <citation type="journal article" date="2013" name="Curr. Biol.">
        <title>Paratrypanosoma is a novel early-branching trypanosomatid.</title>
        <authorList>
            <person name="Flegontov P."/>
            <person name="Votypka J."/>
            <person name="Skalicky T."/>
            <person name="Logacheva M.D."/>
            <person name="Penin A.A."/>
            <person name="Tanifuji G."/>
            <person name="Onodera N.T."/>
            <person name="Kondrashov A.S."/>
            <person name="Volf P."/>
            <person name="Archibald J.M."/>
            <person name="Lukes J."/>
        </authorList>
    </citation>
    <scope>NUCLEOTIDE SEQUENCE</scope>
    <source>
        <strain evidence="4">H10</strain>
    </source>
</reference>
<evidence type="ECO:0000313" key="4">
    <source>
        <dbReference type="EMBL" id="AGG11702.1"/>
    </source>
</evidence>
<dbReference type="GO" id="GO:0006099">
    <property type="term" value="P:tricarboxylic acid cycle"/>
    <property type="evidence" value="ECO:0007669"/>
    <property type="project" value="TreeGrafter"/>
</dbReference>
<dbReference type="PRINTS" id="PR00143">
    <property type="entry name" value="CITRTSNTHASE"/>
</dbReference>
<dbReference type="InterPro" id="IPR016142">
    <property type="entry name" value="Citrate_synth-like_lrg_a-sub"/>
</dbReference>
<dbReference type="AlphaFoldDB" id="X2C3G1"/>
<dbReference type="SUPFAM" id="SSF48256">
    <property type="entry name" value="Citrate synthase"/>
    <property type="match status" value="1"/>
</dbReference>
<dbReference type="InterPro" id="IPR019810">
    <property type="entry name" value="Citrate_synthase_AS"/>
</dbReference>
<feature type="non-terminal residue" evidence="4">
    <location>
        <position position="588"/>
    </location>
</feature>
<dbReference type="Pfam" id="PF00285">
    <property type="entry name" value="Citrate_synt"/>
    <property type="match status" value="1"/>
</dbReference>
<dbReference type="PANTHER" id="PTHR11739:SF8">
    <property type="entry name" value="CITRATE SYNTHASE, MITOCHONDRIAL"/>
    <property type="match status" value="1"/>
</dbReference>
<comment type="similarity">
    <text evidence="1 3">Belongs to the citrate synthase family.</text>
</comment>
<evidence type="ECO:0000256" key="3">
    <source>
        <dbReference type="RuleBase" id="RU000441"/>
    </source>
</evidence>
<dbReference type="NCBIfam" id="NF007128">
    <property type="entry name" value="PRK09569.1"/>
    <property type="match status" value="1"/>
</dbReference>
<dbReference type="EMBL" id="KC543690">
    <property type="protein sequence ID" value="AGG11702.1"/>
    <property type="molecule type" value="Genomic_DNA"/>
</dbReference>